<dbReference type="SUPFAM" id="SSF74650">
    <property type="entry name" value="Galactose mutarotase-like"/>
    <property type="match status" value="1"/>
</dbReference>
<dbReference type="PROSITE" id="PS51318">
    <property type="entry name" value="TAT"/>
    <property type="match status" value="1"/>
</dbReference>
<feature type="active site" evidence="4">
    <location>
        <position position="289"/>
    </location>
</feature>
<dbReference type="InterPro" id="IPR011013">
    <property type="entry name" value="Gal_mutarotase_sf_dom"/>
</dbReference>
<evidence type="ECO:0000256" key="4">
    <source>
        <dbReference type="PIRSR" id="PIRSR638970-1"/>
    </source>
</evidence>
<name>A0A7W0CIY9_9ACTN</name>
<evidence type="ECO:0000259" key="6">
    <source>
        <dbReference type="Pfam" id="PF02278"/>
    </source>
</evidence>
<feature type="signal peptide" evidence="5">
    <location>
        <begin position="1"/>
        <end position="19"/>
    </location>
</feature>
<evidence type="ECO:0000313" key="9">
    <source>
        <dbReference type="EMBL" id="MBA2891978.1"/>
    </source>
</evidence>
<evidence type="ECO:0000256" key="3">
    <source>
        <dbReference type="ARBA" id="ARBA00023239"/>
    </source>
</evidence>
<dbReference type="GO" id="GO:0030340">
    <property type="term" value="F:hyaluronate lyase activity"/>
    <property type="evidence" value="ECO:0007669"/>
    <property type="project" value="UniProtKB-EC"/>
</dbReference>
<proteinExistence type="inferred from homology"/>
<feature type="active site" evidence="4">
    <location>
        <position position="238"/>
    </location>
</feature>
<dbReference type="RefSeq" id="WP_312894451.1">
    <property type="nucleotide sequence ID" value="NZ_BAABAM010000002.1"/>
</dbReference>
<dbReference type="InterPro" id="IPR038970">
    <property type="entry name" value="Lyase_8"/>
</dbReference>
<dbReference type="EMBL" id="JACDUR010000003">
    <property type="protein sequence ID" value="MBA2891978.1"/>
    <property type="molecule type" value="Genomic_DNA"/>
</dbReference>
<dbReference type="InterPro" id="IPR004103">
    <property type="entry name" value="Lyase_8_C"/>
</dbReference>
<dbReference type="GO" id="GO:0005975">
    <property type="term" value="P:carbohydrate metabolic process"/>
    <property type="evidence" value="ECO:0007669"/>
    <property type="project" value="InterPro"/>
</dbReference>
<protein>
    <submittedName>
        <fullName evidence="9">Hyaluronate lyase</fullName>
        <ecNumber evidence="9">4.2.2.1</ecNumber>
    </submittedName>
</protein>
<dbReference type="Pfam" id="PF02884">
    <property type="entry name" value="Lyase_8_C"/>
    <property type="match status" value="1"/>
</dbReference>
<evidence type="ECO:0000313" key="10">
    <source>
        <dbReference type="Proteomes" id="UP000530928"/>
    </source>
</evidence>
<dbReference type="PANTHER" id="PTHR38481:SF1">
    <property type="entry name" value="HYALURONATE LYASE"/>
    <property type="match status" value="1"/>
</dbReference>
<reference evidence="9 10" key="1">
    <citation type="submission" date="2020-07" db="EMBL/GenBank/DDBJ databases">
        <title>Genomic Encyclopedia of Type Strains, Phase IV (KMG-IV): sequencing the most valuable type-strain genomes for metagenomic binning, comparative biology and taxonomic classification.</title>
        <authorList>
            <person name="Goeker M."/>
        </authorList>
    </citation>
    <scope>NUCLEOTIDE SEQUENCE [LARGE SCALE GENOMIC DNA]</scope>
    <source>
        <strain evidence="9 10">DSM 45533</strain>
    </source>
</reference>
<comment type="caution">
    <text evidence="9">The sequence shown here is derived from an EMBL/GenBank/DDBJ whole genome shotgun (WGS) entry which is preliminary data.</text>
</comment>
<dbReference type="CDD" id="cd01083">
    <property type="entry name" value="GAG_Lyase"/>
    <property type="match status" value="1"/>
</dbReference>
<dbReference type="InterPro" id="IPR008929">
    <property type="entry name" value="Chondroitin_lyas"/>
</dbReference>
<dbReference type="Pfam" id="PF08124">
    <property type="entry name" value="Lyase_8_N"/>
    <property type="match status" value="1"/>
</dbReference>
<dbReference type="Gene3D" id="2.70.98.10">
    <property type="match status" value="1"/>
</dbReference>
<feature type="domain" description="Polysaccharide lyase 8 N-terminal alpha-helical" evidence="8">
    <location>
        <begin position="59"/>
        <end position="329"/>
    </location>
</feature>
<dbReference type="Gene3D" id="1.50.10.100">
    <property type="entry name" value="Chondroitin AC/alginate lyase"/>
    <property type="match status" value="1"/>
</dbReference>
<evidence type="ECO:0000256" key="1">
    <source>
        <dbReference type="ARBA" id="ARBA00006699"/>
    </source>
</evidence>
<dbReference type="InterPro" id="IPR011071">
    <property type="entry name" value="Lyase_8-like_C"/>
</dbReference>
<feature type="chain" id="PRO_5038700904" evidence="5">
    <location>
        <begin position="20"/>
        <end position="667"/>
    </location>
</feature>
<keyword evidence="3 9" id="KW-0456">Lyase</keyword>
<dbReference type="GO" id="GO:0005576">
    <property type="term" value="C:extracellular region"/>
    <property type="evidence" value="ECO:0007669"/>
    <property type="project" value="InterPro"/>
</dbReference>
<evidence type="ECO:0000259" key="7">
    <source>
        <dbReference type="Pfam" id="PF02884"/>
    </source>
</evidence>
<dbReference type="EC" id="4.2.2.1" evidence="9"/>
<keyword evidence="2 5" id="KW-0732">Signal</keyword>
<dbReference type="PANTHER" id="PTHR38481">
    <property type="entry name" value="HYALURONATE LYASE"/>
    <property type="match status" value="1"/>
</dbReference>
<dbReference type="SUPFAM" id="SSF49863">
    <property type="entry name" value="Hyaluronate lyase-like, C-terminal domain"/>
    <property type="match status" value="1"/>
</dbReference>
<feature type="domain" description="Polysaccharide lyase family 8 central" evidence="6">
    <location>
        <begin position="361"/>
        <end position="522"/>
    </location>
</feature>
<dbReference type="Proteomes" id="UP000530928">
    <property type="component" value="Unassembled WGS sequence"/>
</dbReference>
<dbReference type="Pfam" id="PF02278">
    <property type="entry name" value="Lyase_8"/>
    <property type="match status" value="1"/>
</dbReference>
<accession>A0A7W0CIY9</accession>
<dbReference type="Gene3D" id="2.60.220.10">
    <property type="entry name" value="Polysaccharide lyase family 8-like, C-terminal"/>
    <property type="match status" value="1"/>
</dbReference>
<comment type="similarity">
    <text evidence="1">Belongs to the polysaccharide lyase 8 family.</text>
</comment>
<feature type="domain" description="Polysaccharide lyase family 8 C-terminal" evidence="7">
    <location>
        <begin position="585"/>
        <end position="639"/>
    </location>
</feature>
<dbReference type="InterPro" id="IPR006311">
    <property type="entry name" value="TAT_signal"/>
</dbReference>
<dbReference type="InterPro" id="IPR003159">
    <property type="entry name" value="Lyase_8_central_dom"/>
</dbReference>
<dbReference type="InterPro" id="IPR012970">
    <property type="entry name" value="Lyase_8_alpha_N"/>
</dbReference>
<keyword evidence="10" id="KW-1185">Reference proteome</keyword>
<organism evidence="9 10">
    <name type="scientific">Nonomuraea soli</name>
    <dbReference type="NCBI Taxonomy" id="1032476"/>
    <lineage>
        <taxon>Bacteria</taxon>
        <taxon>Bacillati</taxon>
        <taxon>Actinomycetota</taxon>
        <taxon>Actinomycetes</taxon>
        <taxon>Streptosporangiales</taxon>
        <taxon>Streptosporangiaceae</taxon>
        <taxon>Nonomuraea</taxon>
    </lineage>
</organism>
<dbReference type="AlphaFoldDB" id="A0A7W0CIY9"/>
<dbReference type="InterPro" id="IPR014718">
    <property type="entry name" value="GH-type_carb-bd"/>
</dbReference>
<sequence>MISRRTALALGAATLAGLAAGDAVLPEIRQAGPRVTEHFAALRRRWREVTAVPYGIGAAARYRDTMSPARDRLWPDEPFPSHVRTPARLVTMARAHVLSGEPSLAEAVAAGIDHYRRHVYHRDADQAGNWWHWQIGMPKALLDAAALIGLRDEALAAAVDRFVPGRRLLVYSGNSTAANRVDLCTVMLLRSLLTDDHRKAELAASALAPVFRHVDEGDGFHRDGSFIQHTTIPYAGSYGIVLLSGLATLFAVLQGSIWQVDDPMVYEAVERTFAPFVHDGFVMDLVRGRAVDRNPFDDHRKGQELAGAILLLGRTAAPEQRERWRGMVKGWLTRSAVEPDARFRPLLDDDSVEALAEPVGHRLFPMSARAVHRRPGWCAALSMASRTIGHYEYGNGENLKGWHSGSGMLYWWADGHGTQYSDRTGMDPYRLPGTTVSTARLPDGAGGAWGDTRAEWRWVGGASDGVHATVGQHLSGLRSSLEAFKSWVFLDDAVICLGAGITCRDGVTVETIVDNRRAPGLVVGEGWAHIPGHGGYLASSLRSQESGGYVTLWLDHGIDPDNAGYVYALLPGASQARTRLTGWFTVLANTASQQGVHVPSHGLTAVNFWRPGTVGELSASAPCAVLLTARGLSVSDPLDEAEELIVTWRGRRFGFSRPGVETTTVPL</sequence>
<evidence type="ECO:0000256" key="2">
    <source>
        <dbReference type="ARBA" id="ARBA00022729"/>
    </source>
</evidence>
<dbReference type="SUPFAM" id="SSF48230">
    <property type="entry name" value="Chondroitin AC/alginate lyase"/>
    <property type="match status" value="1"/>
</dbReference>
<gene>
    <name evidence="9" type="ORF">HNR30_003319</name>
</gene>
<feature type="active site" evidence="4">
    <location>
        <position position="229"/>
    </location>
</feature>
<evidence type="ECO:0000256" key="5">
    <source>
        <dbReference type="SAM" id="SignalP"/>
    </source>
</evidence>
<dbReference type="GO" id="GO:0030246">
    <property type="term" value="F:carbohydrate binding"/>
    <property type="evidence" value="ECO:0007669"/>
    <property type="project" value="InterPro"/>
</dbReference>
<evidence type="ECO:0000259" key="8">
    <source>
        <dbReference type="Pfam" id="PF08124"/>
    </source>
</evidence>